<dbReference type="InterPro" id="IPR053331">
    <property type="entry name" value="EGF-like_comC"/>
</dbReference>
<dbReference type="InterPro" id="IPR009030">
    <property type="entry name" value="Growth_fac_rcpt_cys_sf"/>
</dbReference>
<dbReference type="PANTHER" id="PTHR24032">
    <property type="entry name" value="EGF-LIKE DOMAIN-CONTAINING PROTEIN-RELATED-RELATED"/>
    <property type="match status" value="1"/>
</dbReference>
<dbReference type="RefSeq" id="XP_004351773.1">
    <property type="nucleotide sequence ID" value="XM_004351721.1"/>
</dbReference>
<dbReference type="SUPFAM" id="SSF57184">
    <property type="entry name" value="Growth factor receptor domain"/>
    <property type="match status" value="1"/>
</dbReference>
<dbReference type="Gene3D" id="2.60.120.260">
    <property type="entry name" value="Galactose-binding domain-like"/>
    <property type="match status" value="2"/>
</dbReference>
<evidence type="ECO:0000259" key="5">
    <source>
        <dbReference type="PROSITE" id="PS50026"/>
    </source>
</evidence>
<feature type="disulfide bond" evidence="1">
    <location>
        <begin position="813"/>
        <end position="823"/>
    </location>
</feature>
<dbReference type="SMART" id="SM00181">
    <property type="entry name" value="EGF"/>
    <property type="match status" value="3"/>
</dbReference>
<feature type="signal peptide" evidence="4">
    <location>
        <begin position="1"/>
        <end position="22"/>
    </location>
</feature>
<keyword evidence="3" id="KW-0812">Transmembrane</keyword>
<feature type="transmembrane region" description="Helical" evidence="3">
    <location>
        <begin position="1234"/>
        <end position="1255"/>
    </location>
</feature>
<dbReference type="SUPFAM" id="SSF52058">
    <property type="entry name" value="L domain-like"/>
    <property type="match status" value="1"/>
</dbReference>
<accession>F4Q8N4</accession>
<evidence type="ECO:0000313" key="6">
    <source>
        <dbReference type="EMBL" id="EGG15053.1"/>
    </source>
</evidence>
<keyword evidence="1" id="KW-0245">EGF-like domain</keyword>
<dbReference type="OrthoDB" id="21152at2759"/>
<keyword evidence="3" id="KW-0472">Membrane</keyword>
<dbReference type="PROSITE" id="PS01186">
    <property type="entry name" value="EGF_2"/>
    <property type="match status" value="2"/>
</dbReference>
<dbReference type="Proteomes" id="UP000007797">
    <property type="component" value="Unassembled WGS sequence"/>
</dbReference>
<evidence type="ECO:0000256" key="2">
    <source>
        <dbReference type="SAM" id="MobiDB-lite"/>
    </source>
</evidence>
<dbReference type="STRING" id="1054147.F4Q8N4"/>
<organism evidence="6 7">
    <name type="scientific">Cavenderia fasciculata</name>
    <name type="common">Slime mold</name>
    <name type="synonym">Dictyostelium fasciculatum</name>
    <dbReference type="NCBI Taxonomy" id="261658"/>
    <lineage>
        <taxon>Eukaryota</taxon>
        <taxon>Amoebozoa</taxon>
        <taxon>Evosea</taxon>
        <taxon>Eumycetozoa</taxon>
        <taxon>Dictyostelia</taxon>
        <taxon>Acytosteliales</taxon>
        <taxon>Cavenderiaceae</taxon>
        <taxon>Cavenderia</taxon>
    </lineage>
</organism>
<dbReference type="InterPro" id="IPR032675">
    <property type="entry name" value="LRR_dom_sf"/>
</dbReference>
<dbReference type="CDD" id="cd00054">
    <property type="entry name" value="EGF_CA"/>
    <property type="match status" value="1"/>
</dbReference>
<feature type="disulfide bond" evidence="1">
    <location>
        <begin position="714"/>
        <end position="723"/>
    </location>
</feature>
<dbReference type="GeneID" id="14867471"/>
<keyword evidence="4" id="KW-0732">Signal</keyword>
<dbReference type="InterPro" id="IPR000742">
    <property type="entry name" value="EGF"/>
</dbReference>
<dbReference type="InterPro" id="IPR054484">
    <property type="entry name" value="ComC_SSD"/>
</dbReference>
<name>F4Q8N4_CACFS</name>
<keyword evidence="7" id="KW-1185">Reference proteome</keyword>
<protein>
    <submittedName>
        <fullName evidence="6">EGF-like protein</fullName>
    </submittedName>
</protein>
<dbReference type="PANTHER" id="PTHR24032:SF16">
    <property type="entry name" value="EGF-LIKE DOMAIN-CONTAINING PROTEIN"/>
    <property type="match status" value="1"/>
</dbReference>
<feature type="domain" description="EGF-like" evidence="5">
    <location>
        <begin position="809"/>
        <end position="841"/>
    </location>
</feature>
<sequence length="1281" mass="140610">MIQFKFCFVVIFLVLFVSKSSSSSNVLSNTELASCRWLINQYGLNIQQDSSSICASSFFTCSSYHITEIKISATTITSDNVIIAPDPLLVFDFPQLILFSVNASLIQVYDATLNLLDRIENLSLLEIIIIDSDDSITKIPSNFPNGLLKLKSLEIYGDGVLNNDGPSSSLFALGSTSLETVIITPSLIQVTVDSSIAPLVALNHLSLHFGNQQIGQWKTIHFASLSFPNLEYLYLQAHNQSLIELHCDNINLLHLYLTETGSSRFNVSLGQSTFNMTKLSIDGAENNDSSQLFYPLLSSFTNLQLLSLENVIVSNLSQYPTQSMNTLQHLTLKSQNLSSFPTTIGESLLSMDLSNNQIQGTVPWQLFNKSQFKLNITNNTLITGDVPDSYCSNYIYMKRTSISRLPTCLWCYSRNPMVLETDLTIPIPFACPISINDVVLSIFGKGIIFGDNIGFGDVLAIDPRFNVTASIGNYQLGLIDSTPSYGPLTTMVIRLDKYYPEYIYTLDIIEIGVAVESVSTVQLRMGIVQLNIKLLNPNPTLTHSVKLNQTIQCLPVGPINNNELKCNVSSSLLKSGSIYSLIVSNQYLSSNQTLFNFTQLYPLVDQIESIDLSSKVGSKYRIEGSFGEYLESPSILFNDSSVSICSIESISSTVIECVLTVDCLGGLTSVFVNVDGFSSLPYQITMASLKDECTNTTNNCSNHGQCSSTGTCQCNTGYYSNDCSKVYPIVSSGSYDTNDKRKIRLYGDLGPNQNNVSIFLNNTIECLVVDVSQSNINCSIAQFPSDGLVSVQVSVDSGIPTMVNNLLLFISICPNGCSQNGICQPDDTCNCNTGYYSNNCSILYPTLINGEYDLIERKNISLYGDFSPFQNNIVITLNGTIGPCVVVSKSQEMIKCTLDQEPKDGLASVQVNIDGAINLQDLLIDFRTLVCKNDCYGHGTCVNGICNCLPGYQSFDSCLTKVSNGTRILQTNTTAPSIGDGTVKFNIEMVAILEIGIDSSYSIVKELLTKDWSYSVSKLNQTTIVDYQLESNSIVNVQSSISYSTEPRDLAFGPKTYRILPNATQLSITINNWQYSSTMSTLRVIFKTIVNNTQAIQYNCKPLVIEPFDQSLDGTQYLRIVRDNVQLTGRFMEYVLVDGRLSYSTTQEVNKTKIQGTLEQSTLFIGVNVPQCQQCTIGSDFTPLIIDKENDYTNCGPSIPIPNPNSSSNDDDNGNGNGNGNGNENKSSSNTWKIALGVSVGVASLVGLAIAGTIFGKRHFKRSRAVKQLESRLSALRSEIK</sequence>
<dbReference type="Gene3D" id="3.80.10.10">
    <property type="entry name" value="Ribonuclease Inhibitor"/>
    <property type="match status" value="1"/>
</dbReference>
<evidence type="ECO:0000256" key="3">
    <source>
        <dbReference type="SAM" id="Phobius"/>
    </source>
</evidence>
<dbReference type="KEGG" id="dfa:DFA_09876"/>
<proteinExistence type="predicted"/>
<keyword evidence="1" id="KW-1015">Disulfide bond</keyword>
<evidence type="ECO:0000313" key="7">
    <source>
        <dbReference type="Proteomes" id="UP000007797"/>
    </source>
</evidence>
<feature type="chain" id="PRO_5005676553" evidence="4">
    <location>
        <begin position="23"/>
        <end position="1281"/>
    </location>
</feature>
<gene>
    <name evidence="6" type="ORF">DFA_09876</name>
</gene>
<feature type="disulfide bond" evidence="1">
    <location>
        <begin position="831"/>
        <end position="840"/>
    </location>
</feature>
<keyword evidence="3" id="KW-1133">Transmembrane helix</keyword>
<reference evidence="7" key="1">
    <citation type="journal article" date="2011" name="Genome Res.">
        <title>Phylogeny-wide analysis of social amoeba genomes highlights ancient origins for complex intercellular communication.</title>
        <authorList>
            <person name="Heidel A.J."/>
            <person name="Lawal H.M."/>
            <person name="Felder M."/>
            <person name="Schilde C."/>
            <person name="Helps N.R."/>
            <person name="Tunggal B."/>
            <person name="Rivero F."/>
            <person name="John U."/>
            <person name="Schleicher M."/>
            <person name="Eichinger L."/>
            <person name="Platzer M."/>
            <person name="Noegel A.A."/>
            <person name="Schaap P."/>
            <person name="Gloeckner G."/>
        </authorList>
    </citation>
    <scope>NUCLEOTIDE SEQUENCE [LARGE SCALE GENOMIC DNA]</scope>
    <source>
        <strain evidence="7">SH3</strain>
    </source>
</reference>
<feature type="region of interest" description="Disordered" evidence="2">
    <location>
        <begin position="1196"/>
        <end position="1226"/>
    </location>
</feature>
<evidence type="ECO:0000256" key="4">
    <source>
        <dbReference type="SAM" id="SignalP"/>
    </source>
</evidence>
<evidence type="ECO:0000256" key="1">
    <source>
        <dbReference type="PROSITE-ProRule" id="PRU00076"/>
    </source>
</evidence>
<dbReference type="PROSITE" id="PS50026">
    <property type="entry name" value="EGF_3"/>
    <property type="match status" value="2"/>
</dbReference>
<dbReference type="Pfam" id="PF22933">
    <property type="entry name" value="ComC_SSD"/>
    <property type="match status" value="1"/>
</dbReference>
<dbReference type="Gene3D" id="2.10.25.10">
    <property type="entry name" value="Laminin"/>
    <property type="match status" value="1"/>
</dbReference>
<dbReference type="EMBL" id="GL883026">
    <property type="protein sequence ID" value="EGG15053.1"/>
    <property type="molecule type" value="Genomic_DNA"/>
</dbReference>
<comment type="caution">
    <text evidence="1">Lacks conserved residue(s) required for the propagation of feature annotation.</text>
</comment>
<feature type="domain" description="EGF-like" evidence="5">
    <location>
        <begin position="689"/>
        <end position="724"/>
    </location>
</feature>